<organism evidence="6 7">
    <name type="scientific">Koribacter versatilis (strain Ellin345)</name>
    <dbReference type="NCBI Taxonomy" id="204669"/>
    <lineage>
        <taxon>Bacteria</taxon>
        <taxon>Pseudomonadati</taxon>
        <taxon>Acidobacteriota</taxon>
        <taxon>Terriglobia</taxon>
        <taxon>Terriglobales</taxon>
        <taxon>Candidatus Korobacteraceae</taxon>
        <taxon>Candidatus Korobacter</taxon>
    </lineage>
</organism>
<feature type="binding site" evidence="5">
    <location>
        <position position="293"/>
    </location>
    <ligand>
        <name>N(2)-acetyl-L-ornithine</name>
        <dbReference type="ChEBI" id="CHEBI:57805"/>
    </ligand>
</feature>
<dbReference type="HAMAP" id="MF_01107">
    <property type="entry name" value="ArgD_aminotrans_3"/>
    <property type="match status" value="1"/>
</dbReference>
<evidence type="ECO:0000256" key="4">
    <source>
        <dbReference type="ARBA" id="ARBA00022898"/>
    </source>
</evidence>
<dbReference type="NCBIfam" id="TIGR00707">
    <property type="entry name" value="argD"/>
    <property type="match status" value="1"/>
</dbReference>
<gene>
    <name evidence="5" type="primary">argD</name>
    <name evidence="6" type="ordered locus">Acid345_0626</name>
</gene>
<dbReference type="AlphaFoldDB" id="Q1IU19"/>
<dbReference type="PROSITE" id="PS00600">
    <property type="entry name" value="AA_TRANSFER_CLASS_3"/>
    <property type="match status" value="1"/>
</dbReference>
<dbReference type="InterPro" id="IPR004636">
    <property type="entry name" value="AcOrn/SuccOrn_fam"/>
</dbReference>
<feature type="binding site" evidence="5">
    <location>
        <position position="294"/>
    </location>
    <ligand>
        <name>pyridoxal 5'-phosphate</name>
        <dbReference type="ChEBI" id="CHEBI:597326"/>
    </ligand>
</feature>
<dbReference type="STRING" id="204669.Acid345_0626"/>
<sequence length="426" mass="46419">MERNFYSIQDGPMSTYQEIVEREQQFLLGTYARYPLALQRGKGVYLFDFEGNKYLDMLSGLGVNALGHAHPRIVKVIRDQAAKVIHLSNLYYNEYQGLLAEKLCKLSGLQRAFFSNSGTEAIEGALKLVRAAGHDRGGEAKSKVVALDGSFHGRTLGALSLTGQPKYRKNFDPLPGAVQFIDRNDIEQLNAAVSDETCAIVIEPIQGEGGIRPASVEFLKAAREAATRHNAALIFDEIQCGMGRTGTMFAFQYFGVKPDVVCLAKPIAAGLPLGAFLVTEELGAAMSAGKHGTTFGGGPLASRVALEYFAILEEEHRLEQVQRVGAYFTAELQNLVDKFEIAVEQRGVGMIQALELSVPAKGFVEGAIAEGVLWNVTQENVIRFLPPFLTEEKHIDKGIKTLKKLLKATQKEAKAAKKAESAVAAQ</sequence>
<evidence type="ECO:0000256" key="2">
    <source>
        <dbReference type="ARBA" id="ARBA00022605"/>
    </source>
</evidence>
<dbReference type="EMBL" id="CP000360">
    <property type="protein sequence ID" value="ABF39631.1"/>
    <property type="molecule type" value="Genomic_DNA"/>
</dbReference>
<dbReference type="GO" id="GO:0042802">
    <property type="term" value="F:identical protein binding"/>
    <property type="evidence" value="ECO:0007669"/>
    <property type="project" value="TreeGrafter"/>
</dbReference>
<dbReference type="InterPro" id="IPR050103">
    <property type="entry name" value="Class-III_PLP-dep_AT"/>
</dbReference>
<reference evidence="6 7" key="1">
    <citation type="journal article" date="2009" name="Appl. Environ. Microbiol.">
        <title>Three genomes from the phylum Acidobacteria provide insight into the lifestyles of these microorganisms in soils.</title>
        <authorList>
            <person name="Ward N.L."/>
            <person name="Challacombe J.F."/>
            <person name="Janssen P.H."/>
            <person name="Henrissat B."/>
            <person name="Coutinho P.M."/>
            <person name="Wu M."/>
            <person name="Xie G."/>
            <person name="Haft D.H."/>
            <person name="Sait M."/>
            <person name="Badger J."/>
            <person name="Barabote R.D."/>
            <person name="Bradley B."/>
            <person name="Brettin T.S."/>
            <person name="Brinkac L.M."/>
            <person name="Bruce D."/>
            <person name="Creasy T."/>
            <person name="Daugherty S.C."/>
            <person name="Davidsen T.M."/>
            <person name="DeBoy R.T."/>
            <person name="Detter J.C."/>
            <person name="Dodson R.J."/>
            <person name="Durkin A.S."/>
            <person name="Ganapathy A."/>
            <person name="Gwinn-Giglio M."/>
            <person name="Han C.S."/>
            <person name="Khouri H."/>
            <person name="Kiss H."/>
            <person name="Kothari S.P."/>
            <person name="Madupu R."/>
            <person name="Nelson K.E."/>
            <person name="Nelson W.C."/>
            <person name="Paulsen I."/>
            <person name="Penn K."/>
            <person name="Ren Q."/>
            <person name="Rosovitz M.J."/>
            <person name="Selengut J.D."/>
            <person name="Shrivastava S."/>
            <person name="Sullivan S.A."/>
            <person name="Tapia R."/>
            <person name="Thompson L.S."/>
            <person name="Watkins K.L."/>
            <person name="Yang Q."/>
            <person name="Yu C."/>
            <person name="Zafar N."/>
            <person name="Zhou L."/>
            <person name="Kuske C.R."/>
        </authorList>
    </citation>
    <scope>NUCLEOTIDE SEQUENCE [LARGE SCALE GENOMIC DNA]</scope>
    <source>
        <strain evidence="6 7">Ellin345</strain>
    </source>
</reference>
<dbReference type="PIRSF" id="PIRSF000521">
    <property type="entry name" value="Transaminase_4ab_Lys_Orn"/>
    <property type="match status" value="1"/>
</dbReference>
<dbReference type="GO" id="GO:0005737">
    <property type="term" value="C:cytoplasm"/>
    <property type="evidence" value="ECO:0007669"/>
    <property type="project" value="UniProtKB-SubCell"/>
</dbReference>
<feature type="modified residue" description="N6-(pyridoxal phosphate)lysine" evidence="5">
    <location>
        <position position="265"/>
    </location>
</feature>
<comment type="pathway">
    <text evidence="5">Amino-acid biosynthesis; L-arginine biosynthesis; N(2)-acetyl-L-ornithine from L-glutamate: step 4/4.</text>
</comment>
<keyword evidence="3 5" id="KW-0808">Transferase</keyword>
<dbReference type="Gene3D" id="3.90.1150.10">
    <property type="entry name" value="Aspartate Aminotransferase, domain 1"/>
    <property type="match status" value="1"/>
</dbReference>
<dbReference type="GO" id="GO:0030170">
    <property type="term" value="F:pyridoxal phosphate binding"/>
    <property type="evidence" value="ECO:0007669"/>
    <property type="project" value="InterPro"/>
</dbReference>
<dbReference type="EC" id="2.6.1.11" evidence="5"/>
<keyword evidence="2 5" id="KW-0028">Amino-acid biosynthesis</keyword>
<dbReference type="EnsemblBacteria" id="ABF39631">
    <property type="protein sequence ID" value="ABF39631"/>
    <property type="gene ID" value="Acid345_0626"/>
</dbReference>
<dbReference type="KEGG" id="aba:Acid345_0626"/>
<dbReference type="GO" id="GO:0003992">
    <property type="term" value="F:N2-acetyl-L-ornithine:2-oxoglutarate 5-aminotransferase activity"/>
    <property type="evidence" value="ECO:0007669"/>
    <property type="project" value="UniProtKB-UniRule"/>
</dbReference>
<dbReference type="Gene3D" id="3.40.640.10">
    <property type="entry name" value="Type I PLP-dependent aspartate aminotransferase-like (Major domain)"/>
    <property type="match status" value="1"/>
</dbReference>
<keyword evidence="5" id="KW-0963">Cytoplasm</keyword>
<comment type="miscellaneous">
    <text evidence="5">May also have succinyldiaminopimelate aminotransferase activity, thus carrying out the corresponding step in lysine biosynthesis.</text>
</comment>
<feature type="binding site" evidence="5">
    <location>
        <position position="154"/>
    </location>
    <ligand>
        <name>N(2)-acetyl-L-ornithine</name>
        <dbReference type="ChEBI" id="CHEBI:57805"/>
    </ligand>
</feature>
<keyword evidence="1 5" id="KW-0032">Aminotransferase</keyword>
<dbReference type="InterPro" id="IPR015424">
    <property type="entry name" value="PyrdxlP-dep_Trfase"/>
</dbReference>
<dbReference type="CDD" id="cd00610">
    <property type="entry name" value="OAT_like"/>
    <property type="match status" value="1"/>
</dbReference>
<keyword evidence="4 5" id="KW-0663">Pyridoxal phosphate</keyword>
<proteinExistence type="inferred from homology"/>
<dbReference type="Pfam" id="PF00202">
    <property type="entry name" value="Aminotran_3"/>
    <property type="match status" value="1"/>
</dbReference>
<comment type="subcellular location">
    <subcellularLocation>
        <location evidence="5">Cytoplasm</location>
    </subcellularLocation>
</comment>
<feature type="binding site" evidence="5">
    <location>
        <begin position="118"/>
        <end position="119"/>
    </location>
    <ligand>
        <name>pyridoxal 5'-phosphate</name>
        <dbReference type="ChEBI" id="CHEBI:597326"/>
    </ligand>
</feature>
<protein>
    <recommendedName>
        <fullName evidence="5">Acetylornithine aminotransferase</fullName>
        <shortName evidence="5">ACOAT</shortName>
        <ecNumber evidence="5">2.6.1.11</ecNumber>
    </recommendedName>
</protein>
<evidence type="ECO:0000256" key="5">
    <source>
        <dbReference type="HAMAP-Rule" id="MF_01107"/>
    </source>
</evidence>
<dbReference type="FunFam" id="3.40.640.10:FF:000004">
    <property type="entry name" value="Acetylornithine aminotransferase"/>
    <property type="match status" value="1"/>
</dbReference>
<dbReference type="NCBIfam" id="NF002325">
    <property type="entry name" value="PRK01278.1"/>
    <property type="match status" value="1"/>
</dbReference>
<keyword evidence="7" id="KW-1185">Reference proteome</keyword>
<name>Q1IU19_KORVE</name>
<dbReference type="eggNOG" id="COG4992">
    <property type="taxonomic scope" value="Bacteria"/>
</dbReference>
<evidence type="ECO:0000256" key="3">
    <source>
        <dbReference type="ARBA" id="ARBA00022679"/>
    </source>
</evidence>
<dbReference type="Proteomes" id="UP000002432">
    <property type="component" value="Chromosome"/>
</dbReference>
<dbReference type="SUPFAM" id="SSF53383">
    <property type="entry name" value="PLP-dependent transferases"/>
    <property type="match status" value="1"/>
</dbReference>
<dbReference type="PANTHER" id="PTHR11986:SF79">
    <property type="entry name" value="ACETYLORNITHINE AMINOTRANSFERASE, MITOCHONDRIAL"/>
    <property type="match status" value="1"/>
</dbReference>
<dbReference type="InterPro" id="IPR005814">
    <property type="entry name" value="Aminotrans_3"/>
</dbReference>
<dbReference type="OrthoDB" id="9807885at2"/>
<comment type="similarity">
    <text evidence="5">Belongs to the class-III pyridoxal-phosphate-dependent aminotransferase family. ArgD subfamily.</text>
</comment>
<evidence type="ECO:0000313" key="6">
    <source>
        <dbReference type="EMBL" id="ABF39631.1"/>
    </source>
</evidence>
<feature type="binding site" evidence="5">
    <location>
        <position position="151"/>
    </location>
    <ligand>
        <name>pyridoxal 5'-phosphate</name>
        <dbReference type="ChEBI" id="CHEBI:597326"/>
    </ligand>
</feature>
<dbReference type="HOGENOM" id="CLU_016922_10_1_0"/>
<dbReference type="InterPro" id="IPR015422">
    <property type="entry name" value="PyrdxlP-dep_Trfase_small"/>
</dbReference>
<comment type="cofactor">
    <cofactor evidence="5">
        <name>pyridoxal 5'-phosphate</name>
        <dbReference type="ChEBI" id="CHEBI:597326"/>
    </cofactor>
    <text evidence="5">Binds 1 pyridoxal phosphate per subunit.</text>
</comment>
<dbReference type="InterPro" id="IPR015421">
    <property type="entry name" value="PyrdxlP-dep_Trfase_major"/>
</dbReference>
<comment type="subunit">
    <text evidence="5">Homodimer.</text>
</comment>
<dbReference type="InterPro" id="IPR049704">
    <property type="entry name" value="Aminotrans_3_PPA_site"/>
</dbReference>
<dbReference type="PANTHER" id="PTHR11986">
    <property type="entry name" value="AMINOTRANSFERASE CLASS III"/>
    <property type="match status" value="1"/>
</dbReference>
<dbReference type="GO" id="GO:0006526">
    <property type="term" value="P:L-arginine biosynthetic process"/>
    <property type="evidence" value="ECO:0007669"/>
    <property type="project" value="UniProtKB-UniRule"/>
</dbReference>
<dbReference type="UniPathway" id="UPA00068">
    <property type="reaction ID" value="UER00109"/>
</dbReference>
<evidence type="ECO:0000256" key="1">
    <source>
        <dbReference type="ARBA" id="ARBA00022576"/>
    </source>
</evidence>
<comment type="catalytic activity">
    <reaction evidence="5">
        <text>N(2)-acetyl-L-ornithine + 2-oxoglutarate = N-acetyl-L-glutamate 5-semialdehyde + L-glutamate</text>
        <dbReference type="Rhea" id="RHEA:18049"/>
        <dbReference type="ChEBI" id="CHEBI:16810"/>
        <dbReference type="ChEBI" id="CHEBI:29123"/>
        <dbReference type="ChEBI" id="CHEBI:29985"/>
        <dbReference type="ChEBI" id="CHEBI:57805"/>
        <dbReference type="EC" id="2.6.1.11"/>
    </reaction>
</comment>
<feature type="binding site" evidence="5">
    <location>
        <begin position="236"/>
        <end position="239"/>
    </location>
    <ligand>
        <name>pyridoxal 5'-phosphate</name>
        <dbReference type="ChEBI" id="CHEBI:597326"/>
    </ligand>
</feature>
<accession>Q1IU19</accession>
<keyword evidence="5" id="KW-0055">Arginine biosynthesis</keyword>
<evidence type="ECO:0000313" key="7">
    <source>
        <dbReference type="Proteomes" id="UP000002432"/>
    </source>
</evidence>